<dbReference type="AlphaFoldDB" id="A3XNT8"/>
<proteinExistence type="predicted"/>
<protein>
    <recommendedName>
        <fullName evidence="2">Lipocalin-like domain-containing protein</fullName>
    </recommendedName>
</protein>
<dbReference type="EMBL" id="AANC01000006">
    <property type="protein sequence ID" value="EAQ48790.1"/>
    <property type="molecule type" value="Genomic_DNA"/>
</dbReference>
<evidence type="ECO:0000256" key="1">
    <source>
        <dbReference type="SAM" id="SignalP"/>
    </source>
</evidence>
<evidence type="ECO:0000313" key="4">
    <source>
        <dbReference type="Proteomes" id="UP000001601"/>
    </source>
</evidence>
<dbReference type="STRING" id="398720.MED217_09587"/>
<evidence type="ECO:0000313" key="3">
    <source>
        <dbReference type="EMBL" id="EAQ48790.1"/>
    </source>
</evidence>
<sequence length="140" mass="16251">MTKSGILLLLLLSLISCGKNDPEAQLKNLNGYWEIENVETPFGKDRAYKFNERIDYIEIQDSTGFRTKVLPRIDGTFVNSDTQEQVTARIIDDSLRLQYRTPFDSWTETVLEANDEKLSVKNDRGMIYSYKKFEKINITD</sequence>
<comment type="caution">
    <text evidence="3">The sequence shown here is derived from an EMBL/GenBank/DDBJ whole genome shotgun (WGS) entry which is preliminary data.</text>
</comment>
<dbReference type="OrthoDB" id="1143855at2"/>
<feature type="domain" description="Lipocalin-like" evidence="2">
    <location>
        <begin position="29"/>
        <end position="119"/>
    </location>
</feature>
<dbReference type="PROSITE" id="PS51257">
    <property type="entry name" value="PROKAR_LIPOPROTEIN"/>
    <property type="match status" value="1"/>
</dbReference>
<evidence type="ECO:0000259" key="2">
    <source>
        <dbReference type="Pfam" id="PF13648"/>
    </source>
</evidence>
<dbReference type="RefSeq" id="WP_009780291.1">
    <property type="nucleotide sequence ID" value="NZ_CH672395.1"/>
</dbReference>
<organism evidence="3 4">
    <name type="scientific">Leeuwenhoekiella blandensis (strain CECT 7118 / CCUG 51940 / KCTC 22103 / MED217)</name>
    <name type="common">Flavobacterium sp. (strain MED217)</name>
    <dbReference type="NCBI Taxonomy" id="398720"/>
    <lineage>
        <taxon>Bacteria</taxon>
        <taxon>Pseudomonadati</taxon>
        <taxon>Bacteroidota</taxon>
        <taxon>Flavobacteriia</taxon>
        <taxon>Flavobacteriales</taxon>
        <taxon>Flavobacteriaceae</taxon>
        <taxon>Leeuwenhoekiella</taxon>
    </lineage>
</organism>
<feature type="chain" id="PRO_5002663053" description="Lipocalin-like domain-containing protein" evidence="1">
    <location>
        <begin position="19"/>
        <end position="140"/>
    </location>
</feature>
<name>A3XNT8_LEEBM</name>
<dbReference type="Proteomes" id="UP000001601">
    <property type="component" value="Unassembled WGS sequence"/>
</dbReference>
<keyword evidence="1" id="KW-0732">Signal</keyword>
<dbReference type="HOGENOM" id="CLU_139787_0_0_10"/>
<dbReference type="InterPro" id="IPR024311">
    <property type="entry name" value="Lipocalin-like"/>
</dbReference>
<feature type="signal peptide" evidence="1">
    <location>
        <begin position="1"/>
        <end position="18"/>
    </location>
</feature>
<gene>
    <name evidence="3" type="ORF">MED217_09587</name>
</gene>
<reference evidence="3 4" key="1">
    <citation type="journal article" date="2007" name="Nature">
        <title>Light stimulates growth of proteorhodopsin-containing marine Flavobacteria.</title>
        <authorList>
            <person name="Gomez-Consarnau L."/>
            <person name="Gonzalez J.M."/>
            <person name="Coll-Llado M."/>
            <person name="Gourdon P."/>
            <person name="Pascher T."/>
            <person name="Neutze R."/>
            <person name="Pedros-Alio C."/>
            <person name="Pinhassi J."/>
        </authorList>
    </citation>
    <scope>NUCLEOTIDE SEQUENCE [LARGE SCALE GENOMIC DNA]</scope>
    <source>
        <strain evidence="3 4">MED217</strain>
    </source>
</reference>
<keyword evidence="4" id="KW-1185">Reference proteome</keyword>
<dbReference type="Pfam" id="PF13648">
    <property type="entry name" value="Lipocalin_4"/>
    <property type="match status" value="1"/>
</dbReference>
<dbReference type="eggNOG" id="ENOG5032S0M">
    <property type="taxonomic scope" value="Bacteria"/>
</dbReference>
<accession>A3XNT8</accession>